<dbReference type="Gene3D" id="3.40.50.300">
    <property type="entry name" value="P-loop containing nucleotide triphosphate hydrolases"/>
    <property type="match status" value="1"/>
</dbReference>
<accession>A0A9W6P2S1</accession>
<organism evidence="1 2">
    <name type="scientific">Nocardiopsis ansamitocini</name>
    <dbReference type="NCBI Taxonomy" id="1670832"/>
    <lineage>
        <taxon>Bacteria</taxon>
        <taxon>Bacillati</taxon>
        <taxon>Actinomycetota</taxon>
        <taxon>Actinomycetes</taxon>
        <taxon>Streptosporangiales</taxon>
        <taxon>Nocardiopsidaceae</taxon>
        <taxon>Nocardiopsis</taxon>
    </lineage>
</organism>
<comment type="caution">
    <text evidence="1">The sequence shown here is derived from an EMBL/GenBank/DDBJ whole genome shotgun (WGS) entry which is preliminary data.</text>
</comment>
<gene>
    <name evidence="1" type="ORF">Nans01_05210</name>
</gene>
<proteinExistence type="predicted"/>
<dbReference type="InterPro" id="IPR027417">
    <property type="entry name" value="P-loop_NTPase"/>
</dbReference>
<protein>
    <submittedName>
        <fullName evidence="1">ATP-binding protein</fullName>
    </submittedName>
</protein>
<reference evidence="1" key="1">
    <citation type="submission" date="2023-02" db="EMBL/GenBank/DDBJ databases">
        <title>Nocardiopsis ansamitocini NBRC 112285.</title>
        <authorList>
            <person name="Ichikawa N."/>
            <person name="Sato H."/>
            <person name="Tonouchi N."/>
        </authorList>
    </citation>
    <scope>NUCLEOTIDE SEQUENCE</scope>
    <source>
        <strain evidence="1">NBRC 112285</strain>
    </source>
</reference>
<evidence type="ECO:0000313" key="1">
    <source>
        <dbReference type="EMBL" id="GLU46170.1"/>
    </source>
</evidence>
<dbReference type="GO" id="GO:0005524">
    <property type="term" value="F:ATP binding"/>
    <property type="evidence" value="ECO:0007669"/>
    <property type="project" value="UniProtKB-KW"/>
</dbReference>
<dbReference type="RefSeq" id="WP_285757023.1">
    <property type="nucleotide sequence ID" value="NZ_BSQG01000001.1"/>
</dbReference>
<dbReference type="SUPFAM" id="SSF52540">
    <property type="entry name" value="P-loop containing nucleoside triphosphate hydrolases"/>
    <property type="match status" value="1"/>
</dbReference>
<keyword evidence="1" id="KW-0547">Nucleotide-binding</keyword>
<evidence type="ECO:0000313" key="2">
    <source>
        <dbReference type="Proteomes" id="UP001165092"/>
    </source>
</evidence>
<sequence>MNTIRVSTHPLPAKPPKSHTLRYPRRSLVLLGGIPGAGKSTLINRLYGLTGTETSTVRTSDGVWIVDSLQSRNRLTPILRGVPYPSWRWVVHVLHYVRVVAALRGGGPVIVHEAATRGIIRRLIGLCCRAAGVQMHVLLIDADPREARQGQITRGRVITARSFRTHERRWRALIDACAGASTLPGSHSVVVLNRVRASGLRRIVFGARPAAGRSSYGPAARVLTCPQVYSSAALLTTL</sequence>
<keyword evidence="1" id="KW-0067">ATP-binding</keyword>
<dbReference type="AlphaFoldDB" id="A0A9W6P2S1"/>
<dbReference type="Proteomes" id="UP001165092">
    <property type="component" value="Unassembled WGS sequence"/>
</dbReference>
<name>A0A9W6P2S1_9ACTN</name>
<keyword evidence="2" id="KW-1185">Reference proteome</keyword>
<dbReference type="EMBL" id="BSQG01000001">
    <property type="protein sequence ID" value="GLU46170.1"/>
    <property type="molecule type" value="Genomic_DNA"/>
</dbReference>
<dbReference type="Pfam" id="PF13671">
    <property type="entry name" value="AAA_33"/>
    <property type="match status" value="1"/>
</dbReference>